<evidence type="ECO:0000313" key="10">
    <source>
        <dbReference type="EMBL" id="MDE49193.1"/>
    </source>
</evidence>
<dbReference type="CDD" id="cd01042">
    <property type="entry name" value="DMQH"/>
    <property type="match status" value="1"/>
</dbReference>
<keyword evidence="6 8" id="KW-0503">Monooxygenase</keyword>
<keyword evidence="8" id="KW-0496">Mitochondrion</keyword>
<dbReference type="EC" id="1.14.99.60" evidence="8"/>
<comment type="catalytic activity">
    <reaction evidence="8">
        <text>a 5-methoxy-2-methyl-3-(all-trans-polyprenyl)benzene-1,4-diol + AH2 + O2 = a 3-demethylubiquinol + A + H2O</text>
        <dbReference type="Rhea" id="RHEA:50908"/>
        <dbReference type="Rhea" id="RHEA-COMP:10859"/>
        <dbReference type="Rhea" id="RHEA-COMP:10914"/>
        <dbReference type="ChEBI" id="CHEBI:13193"/>
        <dbReference type="ChEBI" id="CHEBI:15377"/>
        <dbReference type="ChEBI" id="CHEBI:15379"/>
        <dbReference type="ChEBI" id="CHEBI:17499"/>
        <dbReference type="ChEBI" id="CHEBI:84167"/>
        <dbReference type="ChEBI" id="CHEBI:84422"/>
        <dbReference type="EC" id="1.14.99.60"/>
    </reaction>
</comment>
<comment type="pathway">
    <text evidence="1 8">Cofactor biosynthesis; ubiquinone biosynthesis.</text>
</comment>
<dbReference type="SUPFAM" id="SSF47240">
    <property type="entry name" value="Ferritin-like"/>
    <property type="match status" value="1"/>
</dbReference>
<evidence type="ECO:0000256" key="3">
    <source>
        <dbReference type="ARBA" id="ARBA00022723"/>
    </source>
</evidence>
<organism evidence="10">
    <name type="scientific">Aceria tosichella</name>
    <name type="common">wheat curl mite</name>
    <dbReference type="NCBI Taxonomy" id="561515"/>
    <lineage>
        <taxon>Eukaryota</taxon>
        <taxon>Metazoa</taxon>
        <taxon>Ecdysozoa</taxon>
        <taxon>Arthropoda</taxon>
        <taxon>Chelicerata</taxon>
        <taxon>Arachnida</taxon>
        <taxon>Acari</taxon>
        <taxon>Acariformes</taxon>
        <taxon>Trombidiformes</taxon>
        <taxon>Prostigmata</taxon>
        <taxon>Eupodina</taxon>
        <taxon>Eriophyoidea</taxon>
        <taxon>Eriophyidae</taxon>
        <taxon>Eriophyinae</taxon>
        <taxon>Aceriini</taxon>
        <taxon>Aceria</taxon>
    </lineage>
</organism>
<feature type="binding site" evidence="8">
    <location>
        <position position="151"/>
    </location>
    <ligand>
        <name>Fe cation</name>
        <dbReference type="ChEBI" id="CHEBI:24875"/>
        <label>2</label>
    </ligand>
</feature>
<keyword evidence="5 8" id="KW-0408">Iron</keyword>
<dbReference type="InterPro" id="IPR009078">
    <property type="entry name" value="Ferritin-like_SF"/>
</dbReference>
<evidence type="ECO:0000256" key="2">
    <source>
        <dbReference type="ARBA" id="ARBA00022688"/>
    </source>
</evidence>
<dbReference type="Pfam" id="PF03232">
    <property type="entry name" value="COQ7"/>
    <property type="match status" value="1"/>
</dbReference>
<evidence type="ECO:0000256" key="5">
    <source>
        <dbReference type="ARBA" id="ARBA00023004"/>
    </source>
</evidence>
<dbReference type="AlphaFoldDB" id="A0A6G1SH05"/>
<name>A0A6G1SH05_9ACAR</name>
<accession>A0A6G1SH05</accession>
<gene>
    <name evidence="10" type="primary">Coq7</name>
    <name evidence="10" type="ORF">g.1801</name>
</gene>
<dbReference type="PANTHER" id="PTHR11237:SF4">
    <property type="entry name" value="5-DEMETHOXYUBIQUINONE HYDROXYLASE, MITOCHONDRIAL"/>
    <property type="match status" value="1"/>
</dbReference>
<keyword evidence="8" id="KW-0999">Mitochondrion inner membrane</keyword>
<evidence type="ECO:0000256" key="8">
    <source>
        <dbReference type="HAMAP-Rule" id="MF_03194"/>
    </source>
</evidence>
<dbReference type="InterPro" id="IPR012347">
    <property type="entry name" value="Ferritin-like"/>
</dbReference>
<keyword evidence="3 8" id="KW-0479">Metal-binding</keyword>
<keyword evidence="4 8" id="KW-0560">Oxidoreductase</keyword>
<keyword evidence="7 8" id="KW-0472">Membrane</keyword>
<dbReference type="PANTHER" id="PTHR11237">
    <property type="entry name" value="COENZYME Q10 BIOSYNTHESIS PROTEIN 7"/>
    <property type="match status" value="1"/>
</dbReference>
<dbReference type="UniPathway" id="UPA00232"/>
<comment type="function">
    <text evidence="8">Catalyzes the hydroxylation of 2-polyprenyl-3-methyl-6-methoxy-1,4-benzoquinol (DMQH2) during ubiquinone biosynthesis. Has also a structural role in the COQ enzyme complex, stabilizing other COQ polypeptides. Involved in lifespan determination in a ubiquinone-independent manner.</text>
</comment>
<dbReference type="Gene3D" id="1.20.1260.10">
    <property type="match status" value="1"/>
</dbReference>
<sequence length="194" mass="22194">MSGNTPRIAGYMARHRHSVIDRMLRVDHAGELGADRIYHGQSFVLNKNPKYAPLIQNMWNQEKEHLEEMEYMNLKYRTRKSLLEPFWSVGGFVMGSVTALMGPKAAMACTVAVESVITQHYNDQIRDILTEGDVKESQYMLDKFSKFRDDEQHHHDTAKEHEHGNDTDATKASPNLNRAIDVICRASIKIAEHV</sequence>
<keyword evidence="2 8" id="KW-0831">Ubiquinone biosynthesis</keyword>
<evidence type="ECO:0000256" key="4">
    <source>
        <dbReference type="ARBA" id="ARBA00023002"/>
    </source>
</evidence>
<feature type="binding site" evidence="8">
    <location>
        <position position="31"/>
    </location>
    <ligand>
        <name>Fe cation</name>
        <dbReference type="ChEBI" id="CHEBI:24875"/>
        <label>1</label>
    </ligand>
</feature>
<comment type="similarity">
    <text evidence="8">Belongs to the COQ7 family.</text>
</comment>
<feature type="binding site" evidence="8">
    <location>
        <position position="62"/>
    </location>
    <ligand>
        <name>Fe cation</name>
        <dbReference type="ChEBI" id="CHEBI:24875"/>
        <label>2</label>
    </ligand>
</feature>
<feature type="compositionally biased region" description="Basic and acidic residues" evidence="9">
    <location>
        <begin position="150"/>
        <end position="169"/>
    </location>
</feature>
<evidence type="ECO:0000256" key="1">
    <source>
        <dbReference type="ARBA" id="ARBA00004749"/>
    </source>
</evidence>
<dbReference type="InterPro" id="IPR011566">
    <property type="entry name" value="Ubq_synth_Coq7"/>
</dbReference>
<comment type="subcellular location">
    <subcellularLocation>
        <location evidence="8">Mitochondrion inner membrane</location>
        <topology evidence="8">Peripheral membrane protein</topology>
        <orientation evidence="8">Matrix side</orientation>
    </subcellularLocation>
</comment>
<feature type="binding site" evidence="8">
    <location>
        <position position="62"/>
    </location>
    <ligand>
        <name>Fe cation</name>
        <dbReference type="ChEBI" id="CHEBI:24875"/>
        <label>1</label>
    </ligand>
</feature>
<dbReference type="GO" id="GO:0006744">
    <property type="term" value="P:ubiquinone biosynthetic process"/>
    <property type="evidence" value="ECO:0007669"/>
    <property type="project" value="UniProtKB-UniRule"/>
</dbReference>
<evidence type="ECO:0000256" key="9">
    <source>
        <dbReference type="SAM" id="MobiDB-lite"/>
    </source>
</evidence>
<feature type="binding site" evidence="8">
    <location>
        <position position="65"/>
    </location>
    <ligand>
        <name>Fe cation</name>
        <dbReference type="ChEBI" id="CHEBI:24875"/>
        <label>1</label>
    </ligand>
</feature>
<dbReference type="GO" id="GO:0046872">
    <property type="term" value="F:metal ion binding"/>
    <property type="evidence" value="ECO:0007669"/>
    <property type="project" value="UniProtKB-KW"/>
</dbReference>
<feature type="region of interest" description="Disordered" evidence="9">
    <location>
        <begin position="150"/>
        <end position="172"/>
    </location>
</feature>
<dbReference type="HAMAP" id="MF_01658">
    <property type="entry name" value="COQ7"/>
    <property type="match status" value="1"/>
</dbReference>
<protein>
    <recommendedName>
        <fullName evidence="8">5-demethoxyubiquinone hydroxylase, mitochondrial</fullName>
        <shortName evidence="8">DMQ hydroxylase</shortName>
        <ecNumber evidence="8">1.14.99.60</ecNumber>
    </recommendedName>
    <alternativeName>
        <fullName evidence="8">Ubiquinone biosynthesis monooxygenase COQ7</fullName>
    </alternativeName>
</protein>
<feature type="binding site" evidence="8">
    <location>
        <position position="114"/>
    </location>
    <ligand>
        <name>Fe cation</name>
        <dbReference type="ChEBI" id="CHEBI:24875"/>
        <label>2</label>
    </ligand>
</feature>
<evidence type="ECO:0000256" key="7">
    <source>
        <dbReference type="ARBA" id="ARBA00023136"/>
    </source>
</evidence>
<dbReference type="GO" id="GO:0008682">
    <property type="term" value="F:3-demethoxyubiquinol 3-hydroxylase activity"/>
    <property type="evidence" value="ECO:0007669"/>
    <property type="project" value="UniProtKB-EC"/>
</dbReference>
<keyword evidence="10" id="KW-0830">Ubiquinone</keyword>
<proteinExistence type="inferred from homology"/>
<dbReference type="GO" id="GO:0016709">
    <property type="term" value="F:oxidoreductase activity, acting on paired donors, with incorporation or reduction of molecular oxygen, NAD(P)H as one donor, and incorporation of one atom of oxygen"/>
    <property type="evidence" value="ECO:0007669"/>
    <property type="project" value="UniProtKB-UniRule"/>
</dbReference>
<feature type="binding site" evidence="8">
    <location>
        <position position="154"/>
    </location>
    <ligand>
        <name>Fe cation</name>
        <dbReference type="ChEBI" id="CHEBI:24875"/>
        <label>2</label>
    </ligand>
</feature>
<feature type="binding site" evidence="8">
    <location>
        <position position="151"/>
    </location>
    <ligand>
        <name>Fe cation</name>
        <dbReference type="ChEBI" id="CHEBI:24875"/>
        <label>1</label>
    </ligand>
</feature>
<dbReference type="EMBL" id="GGYP01004422">
    <property type="protein sequence ID" value="MDE49193.1"/>
    <property type="molecule type" value="Transcribed_RNA"/>
</dbReference>
<reference evidence="10" key="1">
    <citation type="submission" date="2018-10" db="EMBL/GenBank/DDBJ databases">
        <title>Transcriptome assembly of Aceria tosichella (Wheat curl mite) Type 2.</title>
        <authorList>
            <person name="Scully E.D."/>
            <person name="Geib S.M."/>
            <person name="Palmer N.A."/>
            <person name="Gupta A.K."/>
            <person name="Sarath G."/>
            <person name="Tatineni S."/>
        </authorList>
    </citation>
    <scope>NUCLEOTIDE SEQUENCE</scope>
    <source>
        <strain evidence="10">LincolnNE</strain>
    </source>
</reference>
<comment type="cofactor">
    <cofactor evidence="8">
        <name>Fe cation</name>
        <dbReference type="ChEBI" id="CHEBI:24875"/>
    </cofactor>
    <text evidence="8">Binds 2 iron ions per subunit.</text>
</comment>
<dbReference type="GO" id="GO:0031314">
    <property type="term" value="C:extrinsic component of mitochondrial inner membrane"/>
    <property type="evidence" value="ECO:0007669"/>
    <property type="project" value="UniProtKB-UniRule"/>
</dbReference>
<evidence type="ECO:0000256" key="6">
    <source>
        <dbReference type="ARBA" id="ARBA00023033"/>
    </source>
</evidence>
<comment type="subunit">
    <text evidence="8">Component of a multi-subunit COQ enzyme complex.</text>
</comment>